<comment type="caution">
    <text evidence="2">The sequence shown here is derived from an EMBL/GenBank/DDBJ whole genome shotgun (WGS) entry which is preliminary data.</text>
</comment>
<protein>
    <recommendedName>
        <fullName evidence="4">Transmembrane protein</fullName>
    </recommendedName>
</protein>
<gene>
    <name evidence="2" type="ORF">DesfrDRAFT_0807</name>
</gene>
<keyword evidence="1" id="KW-0472">Membrane</keyword>
<dbReference type="Proteomes" id="UP000006250">
    <property type="component" value="Unassembled WGS sequence"/>
</dbReference>
<accession>E1JT58</accession>
<keyword evidence="1" id="KW-0812">Transmembrane</keyword>
<evidence type="ECO:0000313" key="2">
    <source>
        <dbReference type="EMBL" id="EFL52318.1"/>
    </source>
</evidence>
<dbReference type="EMBL" id="AECZ01000004">
    <property type="protein sequence ID" value="EFL52318.1"/>
    <property type="molecule type" value="Genomic_DNA"/>
</dbReference>
<feature type="transmembrane region" description="Helical" evidence="1">
    <location>
        <begin position="72"/>
        <end position="94"/>
    </location>
</feature>
<dbReference type="AlphaFoldDB" id="E1JT58"/>
<proteinExistence type="predicted"/>
<evidence type="ECO:0008006" key="4">
    <source>
        <dbReference type="Google" id="ProtNLM"/>
    </source>
</evidence>
<sequence>MNESNTPDDVVSCDKGKITFFYEHTRNQIQHEDNLINQRVVWLLQVNGFLFAAYAFTLVAQSNTSCKATTGFTLLVVFSRFILSFVGIILSFMLKRGISAAEKSIDELVKSWDELPPDHKKNCPQICGGGGWGNIRKDGAFPSVLIPLALGLAWILILLSQILLIIK</sequence>
<organism evidence="2 3">
    <name type="scientific">Solidesulfovibrio fructosivorans JJ]</name>
    <dbReference type="NCBI Taxonomy" id="596151"/>
    <lineage>
        <taxon>Bacteria</taxon>
        <taxon>Pseudomonadati</taxon>
        <taxon>Thermodesulfobacteriota</taxon>
        <taxon>Desulfovibrionia</taxon>
        <taxon>Desulfovibrionales</taxon>
        <taxon>Desulfovibrionaceae</taxon>
        <taxon>Solidesulfovibrio</taxon>
    </lineage>
</organism>
<dbReference type="RefSeq" id="WP_005991344.1">
    <property type="nucleotide sequence ID" value="NZ_AECZ01000004.1"/>
</dbReference>
<evidence type="ECO:0000256" key="1">
    <source>
        <dbReference type="SAM" id="Phobius"/>
    </source>
</evidence>
<dbReference type="eggNOG" id="ENOG5033GDX">
    <property type="taxonomic scope" value="Bacteria"/>
</dbReference>
<feature type="transmembrane region" description="Helical" evidence="1">
    <location>
        <begin position="40"/>
        <end position="60"/>
    </location>
</feature>
<reference evidence="2 3" key="1">
    <citation type="submission" date="2010-08" db="EMBL/GenBank/DDBJ databases">
        <title>The draft genome of Desulfovibrio fructosovorans JJ.</title>
        <authorList>
            <consortium name="US DOE Joint Genome Institute (JGI-PGF)"/>
            <person name="Lucas S."/>
            <person name="Copeland A."/>
            <person name="Lapidus A."/>
            <person name="Cheng J.-F."/>
            <person name="Bruce D."/>
            <person name="Goodwin L."/>
            <person name="Pitluck S."/>
            <person name="Land M.L."/>
            <person name="Hauser L."/>
            <person name="Chang Y.-J."/>
            <person name="Jeffries C."/>
            <person name="Wall J.D."/>
            <person name="Stahl D.A."/>
            <person name="Arkin A.P."/>
            <person name="Dehal P."/>
            <person name="Stolyar S.M."/>
            <person name="Hazen T.C."/>
            <person name="Woyke T.J."/>
        </authorList>
    </citation>
    <scope>NUCLEOTIDE SEQUENCE [LARGE SCALE GENOMIC DNA]</scope>
    <source>
        <strain evidence="2 3">JJ</strain>
    </source>
</reference>
<feature type="transmembrane region" description="Helical" evidence="1">
    <location>
        <begin position="144"/>
        <end position="166"/>
    </location>
</feature>
<keyword evidence="1" id="KW-1133">Transmembrane helix</keyword>
<evidence type="ECO:0000313" key="3">
    <source>
        <dbReference type="Proteomes" id="UP000006250"/>
    </source>
</evidence>
<keyword evidence="3" id="KW-1185">Reference proteome</keyword>
<dbReference type="OrthoDB" id="9152852at2"/>
<name>E1JT58_SOLFR</name>